<dbReference type="RefSeq" id="WP_338078399.1">
    <property type="nucleotide sequence ID" value="NZ_JAHBGD010000026.1"/>
</dbReference>
<feature type="domain" description="YjiS-like" evidence="3">
    <location>
        <begin position="56"/>
        <end position="88"/>
    </location>
</feature>
<evidence type="ECO:0000259" key="3">
    <source>
        <dbReference type="Pfam" id="PF06568"/>
    </source>
</evidence>
<dbReference type="Pfam" id="PF06568">
    <property type="entry name" value="YjiS-like"/>
    <property type="match status" value="1"/>
</dbReference>
<evidence type="ECO:0000256" key="1">
    <source>
        <dbReference type="SAM" id="MobiDB-lite"/>
    </source>
</evidence>
<proteinExistence type="predicted"/>
<organism evidence="4 5">
    <name type="scientific">Ancylobacter defluvii</name>
    <dbReference type="NCBI Taxonomy" id="1282440"/>
    <lineage>
        <taxon>Bacteria</taxon>
        <taxon>Pseudomonadati</taxon>
        <taxon>Pseudomonadota</taxon>
        <taxon>Alphaproteobacteria</taxon>
        <taxon>Hyphomicrobiales</taxon>
        <taxon>Xanthobacteraceae</taxon>
        <taxon>Ancylobacter</taxon>
    </lineage>
</organism>
<keyword evidence="2" id="KW-0812">Transmembrane</keyword>
<comment type="caution">
    <text evidence="4">The sequence shown here is derived from an EMBL/GenBank/DDBJ whole genome shotgun (WGS) entry which is preliminary data.</text>
</comment>
<feature type="region of interest" description="Disordered" evidence="1">
    <location>
        <begin position="1"/>
        <end position="20"/>
    </location>
</feature>
<dbReference type="InterPro" id="IPR009506">
    <property type="entry name" value="YjiS-like"/>
</dbReference>
<keyword evidence="5" id="KW-1185">Reference proteome</keyword>
<name>A0A9W6JVB0_9HYPH</name>
<feature type="region of interest" description="Disordered" evidence="1">
    <location>
        <begin position="114"/>
        <end position="147"/>
    </location>
</feature>
<protein>
    <recommendedName>
        <fullName evidence="3">YjiS-like domain-containing protein</fullName>
    </recommendedName>
</protein>
<reference evidence="4" key="1">
    <citation type="journal article" date="2014" name="Int. J. Syst. Evol. Microbiol.">
        <title>Complete genome sequence of Corynebacterium casei LMG S-19264T (=DSM 44701T), isolated from a smear-ripened cheese.</title>
        <authorList>
            <consortium name="US DOE Joint Genome Institute (JGI-PGF)"/>
            <person name="Walter F."/>
            <person name="Albersmeier A."/>
            <person name="Kalinowski J."/>
            <person name="Ruckert C."/>
        </authorList>
    </citation>
    <scope>NUCLEOTIDE SEQUENCE</scope>
    <source>
        <strain evidence="4">VKM B-2789</strain>
    </source>
</reference>
<dbReference type="AlphaFoldDB" id="A0A9W6JVB0"/>
<evidence type="ECO:0000313" key="5">
    <source>
        <dbReference type="Proteomes" id="UP001143330"/>
    </source>
</evidence>
<feature type="transmembrane region" description="Helical" evidence="2">
    <location>
        <begin position="34"/>
        <end position="54"/>
    </location>
</feature>
<accession>A0A9W6JVB0</accession>
<keyword evidence="2" id="KW-0472">Membrane</keyword>
<evidence type="ECO:0000256" key="2">
    <source>
        <dbReference type="SAM" id="Phobius"/>
    </source>
</evidence>
<dbReference type="EMBL" id="BSFM01000005">
    <property type="protein sequence ID" value="GLK82949.1"/>
    <property type="molecule type" value="Genomic_DNA"/>
</dbReference>
<dbReference type="Proteomes" id="UP001143330">
    <property type="component" value="Unassembled WGS sequence"/>
</dbReference>
<sequence>MGAGRAISEKAHTAARPTQMEESMSYMGEVRRTAFSSFGTAASGLLAGAFVNLVRIAKAVHRRSLLNQLGDFDDRMLKDIGLTRADLRDAASGPVWQDPTSMLVVRAVERRAGHRQAMRASLDATRPHSGPRATEPNTAPREAAGCH</sequence>
<evidence type="ECO:0000313" key="4">
    <source>
        <dbReference type="EMBL" id="GLK82949.1"/>
    </source>
</evidence>
<reference evidence="4" key="2">
    <citation type="submission" date="2023-01" db="EMBL/GenBank/DDBJ databases">
        <authorList>
            <person name="Sun Q."/>
            <person name="Evtushenko L."/>
        </authorList>
    </citation>
    <scope>NUCLEOTIDE SEQUENCE</scope>
    <source>
        <strain evidence="4">VKM B-2789</strain>
    </source>
</reference>
<gene>
    <name evidence="4" type="ORF">GCM10017653_10180</name>
</gene>
<keyword evidence="2" id="KW-1133">Transmembrane helix</keyword>